<dbReference type="InterPro" id="IPR011057">
    <property type="entry name" value="Mss4-like_sf"/>
</dbReference>
<evidence type="ECO:0000256" key="3">
    <source>
        <dbReference type="ARBA" id="ARBA00022833"/>
    </source>
</evidence>
<keyword evidence="3" id="KW-0862">Zinc</keyword>
<sequence>MGIDHGWSGGNLMIQGSCCCGAVKFVLNAKPKFLGICHCSRCRKLGTSEFFMVDKASFEWVEGKEFVEVYRAKPPFIYDRCFCSKCGSNLGEMLSDVESFPIAANTLDTDLGMEVTYQEHASSRPVWQSLHPGAKVSQ</sequence>
<dbReference type="InterPro" id="IPR006913">
    <property type="entry name" value="CENP-V/GFA"/>
</dbReference>
<dbReference type="PANTHER" id="PTHR33337">
    <property type="entry name" value="GFA DOMAIN-CONTAINING PROTEIN"/>
    <property type="match status" value="1"/>
</dbReference>
<dbReference type="EMBL" id="FO203526">
    <property type="protein sequence ID" value="CCO57148.1"/>
    <property type="molecule type" value="Genomic_DNA"/>
</dbReference>
<dbReference type="Pfam" id="PF04828">
    <property type="entry name" value="GFA"/>
    <property type="match status" value="1"/>
</dbReference>
<evidence type="ECO:0000313" key="7">
    <source>
        <dbReference type="Proteomes" id="UP000016895"/>
    </source>
</evidence>
<evidence type="ECO:0000259" key="5">
    <source>
        <dbReference type="PROSITE" id="PS51891"/>
    </source>
</evidence>
<feature type="domain" description="CENP-V/GFA" evidence="5">
    <location>
        <begin position="14"/>
        <end position="118"/>
    </location>
</feature>
<dbReference type="KEGG" id="vni:VIBNI_A0993"/>
<evidence type="ECO:0000313" key="6">
    <source>
        <dbReference type="EMBL" id="CCO57148.1"/>
    </source>
</evidence>
<dbReference type="PATRIC" id="fig|1260221.3.peg.956"/>
<keyword evidence="7" id="KW-1185">Reference proteome</keyword>
<dbReference type="Proteomes" id="UP000016895">
    <property type="component" value="Chromosome 1"/>
</dbReference>
<dbReference type="SUPFAM" id="SSF51316">
    <property type="entry name" value="Mss4-like"/>
    <property type="match status" value="1"/>
</dbReference>
<protein>
    <recommendedName>
        <fullName evidence="5">CENP-V/GFA domain-containing protein</fullName>
    </recommendedName>
</protein>
<evidence type="ECO:0000256" key="4">
    <source>
        <dbReference type="ARBA" id="ARBA00023239"/>
    </source>
</evidence>
<accession>U4KE24</accession>
<comment type="similarity">
    <text evidence="1">Belongs to the Gfa family.</text>
</comment>
<gene>
    <name evidence="6" type="ORF">VIBNI_A0993</name>
</gene>
<dbReference type="GO" id="GO:0016846">
    <property type="term" value="F:carbon-sulfur lyase activity"/>
    <property type="evidence" value="ECO:0007669"/>
    <property type="project" value="InterPro"/>
</dbReference>
<dbReference type="AlphaFoldDB" id="U4KE24"/>
<dbReference type="PANTHER" id="PTHR33337:SF40">
    <property type="entry name" value="CENP-V_GFA DOMAIN-CONTAINING PROTEIN-RELATED"/>
    <property type="match status" value="1"/>
</dbReference>
<dbReference type="GO" id="GO:0046872">
    <property type="term" value="F:metal ion binding"/>
    <property type="evidence" value="ECO:0007669"/>
    <property type="project" value="UniProtKB-KW"/>
</dbReference>
<evidence type="ECO:0000256" key="1">
    <source>
        <dbReference type="ARBA" id="ARBA00005495"/>
    </source>
</evidence>
<reference evidence="6 7" key="1">
    <citation type="journal article" date="2013" name="ISME J.">
        <title>Comparative genomics of pathogenic lineages of Vibrio nigripulchritudo identifies virulence-associated traits.</title>
        <authorList>
            <person name="Goudenege D."/>
            <person name="Labreuche Y."/>
            <person name="Krin E."/>
            <person name="Ansquer D."/>
            <person name="Mangenot S."/>
            <person name="Calteau A."/>
            <person name="Medigue C."/>
            <person name="Mazel D."/>
            <person name="Polz M.F."/>
            <person name="Le Roux F."/>
        </authorList>
    </citation>
    <scope>NUCLEOTIDE SEQUENCE [LARGE SCALE GENOMIC DNA]</scope>
    <source>
        <strain evidence="7">SnF1</strain>
    </source>
</reference>
<dbReference type="Gene3D" id="3.90.1590.10">
    <property type="entry name" value="glutathione-dependent formaldehyde- activating enzyme (gfa)"/>
    <property type="match status" value="1"/>
</dbReference>
<organism evidence="6 7">
    <name type="scientific">Vibrio nigripulchritudo</name>
    <dbReference type="NCBI Taxonomy" id="28173"/>
    <lineage>
        <taxon>Bacteria</taxon>
        <taxon>Pseudomonadati</taxon>
        <taxon>Pseudomonadota</taxon>
        <taxon>Gammaproteobacteria</taxon>
        <taxon>Vibrionales</taxon>
        <taxon>Vibrionaceae</taxon>
        <taxon>Vibrio</taxon>
    </lineage>
</organism>
<dbReference type="STRING" id="28173.VIBNI_A0993"/>
<keyword evidence="4" id="KW-0456">Lyase</keyword>
<dbReference type="eggNOG" id="COG3791">
    <property type="taxonomic scope" value="Bacteria"/>
</dbReference>
<dbReference type="PROSITE" id="PS51891">
    <property type="entry name" value="CENP_V_GFA"/>
    <property type="match status" value="1"/>
</dbReference>
<keyword evidence="2" id="KW-0479">Metal-binding</keyword>
<proteinExistence type="inferred from homology"/>
<name>U4KE24_9VIBR</name>
<evidence type="ECO:0000256" key="2">
    <source>
        <dbReference type="ARBA" id="ARBA00022723"/>
    </source>
</evidence>